<evidence type="ECO:0000313" key="2">
    <source>
        <dbReference type="Proteomes" id="UP000319094"/>
    </source>
</evidence>
<proteinExistence type="predicted"/>
<dbReference type="AlphaFoldDB" id="A0A542Y9Z2"/>
<protein>
    <recommendedName>
        <fullName evidence="3">Asp23/Gls24 family envelope stress response protein</fullName>
    </recommendedName>
</protein>
<organism evidence="1 2">
    <name type="scientific">Leucobacter komagatae</name>
    <dbReference type="NCBI Taxonomy" id="55969"/>
    <lineage>
        <taxon>Bacteria</taxon>
        <taxon>Bacillati</taxon>
        <taxon>Actinomycetota</taxon>
        <taxon>Actinomycetes</taxon>
        <taxon>Micrococcales</taxon>
        <taxon>Microbacteriaceae</taxon>
        <taxon>Leucobacter</taxon>
    </lineage>
</organism>
<comment type="caution">
    <text evidence="1">The sequence shown here is derived from an EMBL/GenBank/DDBJ whole genome shotgun (WGS) entry which is preliminary data.</text>
</comment>
<reference evidence="1 2" key="1">
    <citation type="submission" date="2019-06" db="EMBL/GenBank/DDBJ databases">
        <title>Sequencing the genomes of 1000 actinobacteria strains.</title>
        <authorList>
            <person name="Klenk H.-P."/>
        </authorList>
    </citation>
    <scope>NUCLEOTIDE SEQUENCE [LARGE SCALE GENOMIC DNA]</scope>
    <source>
        <strain evidence="1 2">DSM 8803</strain>
    </source>
</reference>
<dbReference type="Proteomes" id="UP000319094">
    <property type="component" value="Unassembled WGS sequence"/>
</dbReference>
<evidence type="ECO:0008006" key="3">
    <source>
        <dbReference type="Google" id="ProtNLM"/>
    </source>
</evidence>
<sequence length="117" mass="12259">MSQALEEPLEQALERAIRDVPGVTAVFRAGSPLGKVIEASGELLRGERRPGSLVKVSRTDDVVVAIEVELGVSSEASSVDTLERVYAAVLVLLSTQGLEPGLIRLTVVHISGEGAGL</sequence>
<keyword evidence="2" id="KW-1185">Reference proteome</keyword>
<dbReference type="EMBL" id="VFON01000001">
    <property type="protein sequence ID" value="TQL44867.1"/>
    <property type="molecule type" value="Genomic_DNA"/>
</dbReference>
<name>A0A542Y9Z2_9MICO</name>
<gene>
    <name evidence="1" type="ORF">FB468_2938</name>
</gene>
<dbReference type="RefSeq" id="WP_141887981.1">
    <property type="nucleotide sequence ID" value="NZ_BAAAUY010000018.1"/>
</dbReference>
<dbReference type="OrthoDB" id="4991229at2"/>
<evidence type="ECO:0000313" key="1">
    <source>
        <dbReference type="EMBL" id="TQL44867.1"/>
    </source>
</evidence>
<accession>A0A542Y9Z2</accession>